<sequence length="241" mass="27402">METSTEPNVLDNVSFHVNAGEFISIIGPSGSGKSTLFKLITGLEQPTSGEILLNGQHDHNRLGRVGYMPQQDLLMPWRTILKNAALPLELKGVAKNNAHQRVLELLEEFGLKGVEHKYPRDLSGGMKQRVSFLRAVLSGSNILLLDEPFSALDAITRMNMQAWLLEKWEKWKTTILFITHDVEEALFLSDSVFVLSETPVQHLEKINVPLGRPRDFHMIHQPEIIKLKEQLIEQLRWRVTP</sequence>
<organism evidence="9 10">
    <name type="scientific">Oceanobacillus limi</name>
    <dbReference type="NCBI Taxonomy" id="930131"/>
    <lineage>
        <taxon>Bacteria</taxon>
        <taxon>Bacillati</taxon>
        <taxon>Bacillota</taxon>
        <taxon>Bacilli</taxon>
        <taxon>Bacillales</taxon>
        <taxon>Bacillaceae</taxon>
        <taxon>Oceanobacillus</taxon>
    </lineage>
</organism>
<dbReference type="Pfam" id="PF00005">
    <property type="entry name" value="ABC_tran"/>
    <property type="match status" value="1"/>
</dbReference>
<keyword evidence="10" id="KW-1185">Reference proteome</keyword>
<dbReference type="Proteomes" id="UP000198618">
    <property type="component" value="Unassembled WGS sequence"/>
</dbReference>
<dbReference type="GO" id="GO:0015418">
    <property type="term" value="F:ABC-type quaternary ammonium compound transporting activity"/>
    <property type="evidence" value="ECO:0007669"/>
    <property type="project" value="UniProtKB-EC"/>
</dbReference>
<comment type="catalytic activity">
    <reaction evidence="4">
        <text>a quaternary ammonium(out) + ATP + H2O = a quaternary ammonium(in) + ADP + phosphate + H(+)</text>
        <dbReference type="Rhea" id="RHEA:11036"/>
        <dbReference type="ChEBI" id="CHEBI:15377"/>
        <dbReference type="ChEBI" id="CHEBI:15378"/>
        <dbReference type="ChEBI" id="CHEBI:30616"/>
        <dbReference type="ChEBI" id="CHEBI:35267"/>
        <dbReference type="ChEBI" id="CHEBI:43474"/>
        <dbReference type="ChEBI" id="CHEBI:456216"/>
        <dbReference type="EC" id="7.6.2.9"/>
    </reaction>
</comment>
<dbReference type="PROSITE" id="PS50893">
    <property type="entry name" value="ABC_TRANSPORTER_2"/>
    <property type="match status" value="1"/>
</dbReference>
<dbReference type="CDD" id="cd03293">
    <property type="entry name" value="ABC_NrtD_SsuB_transporters"/>
    <property type="match status" value="1"/>
</dbReference>
<reference evidence="9 10" key="1">
    <citation type="submission" date="2016-10" db="EMBL/GenBank/DDBJ databases">
        <authorList>
            <person name="de Groot N.N."/>
        </authorList>
    </citation>
    <scope>NUCLEOTIDE SEQUENCE [LARGE SCALE GENOMIC DNA]</scope>
    <source>
        <strain evidence="9 10">IBRC-M 10780</strain>
    </source>
</reference>
<dbReference type="PANTHER" id="PTHR42788">
    <property type="entry name" value="TAURINE IMPORT ATP-BINDING PROTEIN-RELATED"/>
    <property type="match status" value="1"/>
</dbReference>
<evidence type="ECO:0000256" key="3">
    <source>
        <dbReference type="ARBA" id="ARBA00022840"/>
    </source>
</evidence>
<evidence type="ECO:0000256" key="7">
    <source>
        <dbReference type="ARBA" id="ARBA00070305"/>
    </source>
</evidence>
<name>A0A1I0A964_9BACI</name>
<dbReference type="AlphaFoldDB" id="A0A1I0A964"/>
<dbReference type="InterPro" id="IPR003593">
    <property type="entry name" value="AAA+_ATPase"/>
</dbReference>
<keyword evidence="3 9" id="KW-0067">ATP-binding</keyword>
<dbReference type="PROSITE" id="PS00211">
    <property type="entry name" value="ABC_TRANSPORTER_1"/>
    <property type="match status" value="1"/>
</dbReference>
<proteinExistence type="predicted"/>
<dbReference type="Gene3D" id="3.40.50.300">
    <property type="entry name" value="P-loop containing nucleotide triphosphate hydrolases"/>
    <property type="match status" value="1"/>
</dbReference>
<gene>
    <name evidence="9" type="ORF">SAMN05216389_103132</name>
</gene>
<keyword evidence="1" id="KW-0813">Transport</keyword>
<dbReference type="SMART" id="SM00382">
    <property type="entry name" value="AAA"/>
    <property type="match status" value="1"/>
</dbReference>
<evidence type="ECO:0000313" key="9">
    <source>
        <dbReference type="EMBL" id="SES90692.1"/>
    </source>
</evidence>
<dbReference type="PANTHER" id="PTHR42788:SF2">
    <property type="entry name" value="ABC TRANSPORTER ATP-BINDING PROTEIN"/>
    <property type="match status" value="1"/>
</dbReference>
<evidence type="ECO:0000256" key="1">
    <source>
        <dbReference type="ARBA" id="ARBA00022448"/>
    </source>
</evidence>
<dbReference type="EMBL" id="FOHE01000003">
    <property type="protein sequence ID" value="SES90692.1"/>
    <property type="molecule type" value="Genomic_DNA"/>
</dbReference>
<evidence type="ECO:0000256" key="4">
    <source>
        <dbReference type="ARBA" id="ARBA00052482"/>
    </source>
</evidence>
<dbReference type="InterPro" id="IPR017871">
    <property type="entry name" value="ABC_transporter-like_CS"/>
</dbReference>
<dbReference type="InterPro" id="IPR050166">
    <property type="entry name" value="ABC_transporter_ATP-bind"/>
</dbReference>
<evidence type="ECO:0000259" key="8">
    <source>
        <dbReference type="PROSITE" id="PS50893"/>
    </source>
</evidence>
<evidence type="ECO:0000256" key="2">
    <source>
        <dbReference type="ARBA" id="ARBA00022741"/>
    </source>
</evidence>
<dbReference type="FunFam" id="3.40.50.300:FF:000425">
    <property type="entry name" value="Probable ABC transporter, ATP-binding subunit"/>
    <property type="match status" value="1"/>
</dbReference>
<dbReference type="InterPro" id="IPR027417">
    <property type="entry name" value="P-loop_NTPase"/>
</dbReference>
<protein>
    <recommendedName>
        <fullName evidence="7">Carnitine transport ATP-binding protein OpuCA</fullName>
        <ecNumber evidence="6">7.6.2.9</ecNumber>
    </recommendedName>
</protein>
<dbReference type="GO" id="GO:0005524">
    <property type="term" value="F:ATP binding"/>
    <property type="evidence" value="ECO:0007669"/>
    <property type="project" value="UniProtKB-KW"/>
</dbReference>
<evidence type="ECO:0000313" key="10">
    <source>
        <dbReference type="Proteomes" id="UP000198618"/>
    </source>
</evidence>
<feature type="domain" description="ABC transporter" evidence="8">
    <location>
        <begin position="1"/>
        <end position="222"/>
    </location>
</feature>
<keyword evidence="2" id="KW-0547">Nucleotide-binding</keyword>
<dbReference type="EC" id="7.6.2.9" evidence="6"/>
<dbReference type="InterPro" id="IPR003439">
    <property type="entry name" value="ABC_transporter-like_ATP-bd"/>
</dbReference>
<accession>A0A1I0A964</accession>
<evidence type="ECO:0000256" key="5">
    <source>
        <dbReference type="ARBA" id="ARBA00063934"/>
    </source>
</evidence>
<dbReference type="STRING" id="930131.SAMN05216389_103132"/>
<dbReference type="SUPFAM" id="SSF52540">
    <property type="entry name" value="P-loop containing nucleoside triphosphate hydrolases"/>
    <property type="match status" value="1"/>
</dbReference>
<comment type="subunit">
    <text evidence="5">The complex is composed of two ATP-binding proteins (OpuCA), two transmembrane proteins (OpuCB and OpuCD) and a solute-binding protein (OpuCC).</text>
</comment>
<dbReference type="GO" id="GO:0016887">
    <property type="term" value="F:ATP hydrolysis activity"/>
    <property type="evidence" value="ECO:0007669"/>
    <property type="project" value="InterPro"/>
</dbReference>
<evidence type="ECO:0000256" key="6">
    <source>
        <dbReference type="ARBA" id="ARBA00066388"/>
    </source>
</evidence>